<evidence type="ECO:0000313" key="3">
    <source>
        <dbReference type="WBParaSite" id="TCNE_0001082401-mRNA-1"/>
    </source>
</evidence>
<dbReference type="EMBL" id="UYWY01020630">
    <property type="protein sequence ID" value="VDM42145.1"/>
    <property type="molecule type" value="Genomic_DNA"/>
</dbReference>
<keyword evidence="2" id="KW-1185">Reference proteome</keyword>
<protein>
    <submittedName>
        <fullName evidence="1 3">Uncharacterized protein</fullName>
    </submittedName>
</protein>
<dbReference type="WBParaSite" id="TCNE_0001082401-mRNA-1">
    <property type="protein sequence ID" value="TCNE_0001082401-mRNA-1"/>
    <property type="gene ID" value="TCNE_0001082401"/>
</dbReference>
<gene>
    <name evidence="1" type="ORF">TCNE_LOCUS10824</name>
</gene>
<accession>A0A183UQQ4</accession>
<proteinExistence type="predicted"/>
<sequence>MHSNESDGCDGGRVARFSSLRLCAEQQYAQVYAADRARRRKTPPPPPLQQRMRHSTYFSDRMPLKSAPGWSRMGCWLATPTSTDWTVLKWPISSAHIRPHTRTTSRAVLLSVYRSMRAPARHTFAGRCTHTTAQPNSPPFSTASLYGLQYRGRIRFKLRLFYNSSAPTKIITKPL</sequence>
<organism evidence="2 3">
    <name type="scientific">Toxocara canis</name>
    <name type="common">Canine roundworm</name>
    <dbReference type="NCBI Taxonomy" id="6265"/>
    <lineage>
        <taxon>Eukaryota</taxon>
        <taxon>Metazoa</taxon>
        <taxon>Ecdysozoa</taxon>
        <taxon>Nematoda</taxon>
        <taxon>Chromadorea</taxon>
        <taxon>Rhabditida</taxon>
        <taxon>Spirurina</taxon>
        <taxon>Ascaridomorpha</taxon>
        <taxon>Ascaridoidea</taxon>
        <taxon>Toxocaridae</taxon>
        <taxon>Toxocara</taxon>
    </lineage>
</organism>
<name>A0A183UQQ4_TOXCA</name>
<reference evidence="3" key="1">
    <citation type="submission" date="2016-06" db="UniProtKB">
        <authorList>
            <consortium name="WormBaseParasite"/>
        </authorList>
    </citation>
    <scope>IDENTIFICATION</scope>
</reference>
<evidence type="ECO:0000313" key="2">
    <source>
        <dbReference type="Proteomes" id="UP000050794"/>
    </source>
</evidence>
<evidence type="ECO:0000313" key="1">
    <source>
        <dbReference type="EMBL" id="VDM42145.1"/>
    </source>
</evidence>
<reference evidence="1 2" key="2">
    <citation type="submission" date="2018-11" db="EMBL/GenBank/DDBJ databases">
        <authorList>
            <consortium name="Pathogen Informatics"/>
        </authorList>
    </citation>
    <scope>NUCLEOTIDE SEQUENCE [LARGE SCALE GENOMIC DNA]</scope>
</reference>
<dbReference type="AlphaFoldDB" id="A0A183UQQ4"/>
<dbReference type="Proteomes" id="UP000050794">
    <property type="component" value="Unassembled WGS sequence"/>
</dbReference>